<dbReference type="Proteomes" id="UP000271162">
    <property type="component" value="Unassembled WGS sequence"/>
</dbReference>
<evidence type="ECO:0000313" key="2">
    <source>
        <dbReference type="Proteomes" id="UP000271162"/>
    </source>
</evidence>
<evidence type="ECO:0000313" key="1">
    <source>
        <dbReference type="EMBL" id="VDL83389.1"/>
    </source>
</evidence>
<proteinExistence type="predicted"/>
<reference evidence="1 2" key="2">
    <citation type="submission" date="2018-11" db="EMBL/GenBank/DDBJ databases">
        <authorList>
            <consortium name="Pathogen Informatics"/>
        </authorList>
    </citation>
    <scope>NUCLEOTIDE SEQUENCE [LARGE SCALE GENOMIC DNA]</scope>
</reference>
<dbReference type="WBParaSite" id="NBR_0001965201-mRNA-1">
    <property type="protein sequence ID" value="NBR_0001965201-mRNA-1"/>
    <property type="gene ID" value="NBR_0001965201"/>
</dbReference>
<reference evidence="3" key="1">
    <citation type="submission" date="2017-02" db="UniProtKB">
        <authorList>
            <consortium name="WormBaseParasite"/>
        </authorList>
    </citation>
    <scope>IDENTIFICATION</scope>
</reference>
<organism evidence="3">
    <name type="scientific">Nippostrongylus brasiliensis</name>
    <name type="common">Rat hookworm</name>
    <dbReference type="NCBI Taxonomy" id="27835"/>
    <lineage>
        <taxon>Eukaryota</taxon>
        <taxon>Metazoa</taxon>
        <taxon>Ecdysozoa</taxon>
        <taxon>Nematoda</taxon>
        <taxon>Chromadorea</taxon>
        <taxon>Rhabditida</taxon>
        <taxon>Rhabditina</taxon>
        <taxon>Rhabditomorpha</taxon>
        <taxon>Strongyloidea</taxon>
        <taxon>Heligmosomidae</taxon>
        <taxon>Nippostrongylus</taxon>
    </lineage>
</organism>
<accession>A0A0N4YQY0</accession>
<keyword evidence="2" id="KW-1185">Reference proteome</keyword>
<dbReference type="EMBL" id="UYSL01024354">
    <property type="protein sequence ID" value="VDL83389.1"/>
    <property type="molecule type" value="Genomic_DNA"/>
</dbReference>
<dbReference type="AlphaFoldDB" id="A0A0N4YQY0"/>
<sequence length="78" mass="9037">MICTIRHQEKERAGLTEELTLPLEAPEAFVNEAQIRQDAHSEKLSALKRREKLRKAITYDDTPDSIRLMAELSPYKNQ</sequence>
<evidence type="ECO:0000313" key="3">
    <source>
        <dbReference type="WBParaSite" id="NBR_0001965201-mRNA-1"/>
    </source>
</evidence>
<name>A0A0N4YQY0_NIPBR</name>
<protein>
    <submittedName>
        <fullName evidence="3">Transposase</fullName>
    </submittedName>
</protein>
<gene>
    <name evidence="1" type="ORF">NBR_LOCUS19653</name>
</gene>